<gene>
    <name evidence="1" type="ORF">SAMN05421835_14614</name>
</gene>
<evidence type="ECO:0000313" key="1">
    <source>
        <dbReference type="EMBL" id="SFK92261.1"/>
    </source>
</evidence>
<dbReference type="STRING" id="115433.SAMN05421835_14614"/>
<dbReference type="Pfam" id="PF17914">
    <property type="entry name" value="HopA1"/>
    <property type="match status" value="1"/>
</dbReference>
<accession>A0A1I4DK58</accession>
<dbReference type="AlphaFoldDB" id="A0A1I4DK58"/>
<organism evidence="1 2">
    <name type="scientific">Amycolatopsis sacchari</name>
    <dbReference type="NCBI Taxonomy" id="115433"/>
    <lineage>
        <taxon>Bacteria</taxon>
        <taxon>Bacillati</taxon>
        <taxon>Actinomycetota</taxon>
        <taxon>Actinomycetes</taxon>
        <taxon>Pseudonocardiales</taxon>
        <taxon>Pseudonocardiaceae</taxon>
        <taxon>Amycolatopsis</taxon>
    </lineage>
</organism>
<proteinExistence type="predicted"/>
<dbReference type="Proteomes" id="UP000199025">
    <property type="component" value="Unassembled WGS sequence"/>
</dbReference>
<keyword evidence="2" id="KW-1185">Reference proteome</keyword>
<sequence>MVSTEVPLGDVLSRVRVDPAACRAVVADEEVEAPRRGELEPRLAERIYAVFHAGLSTDPADKAQLKRDRPLEQVLAGVVPHARTPVTGVLRRDDRDRLLVELSGVLVWLPREALDGDPVPADEPVRLLLPPVRPCLSPGFQFVTGSRAPDFTGPPLRVYVHVADPGSAPGVWRAVLTALEAADVAYQAKVLARSGQYPRRDALVVYLPADHTGAARLVAAAVRELPGIGPETSVFAERIAPGVATAWEPVDTRFGLSGLSFGQHRSRVLAKALLDAAETGQPPEEAIVPAFRAARIDPANPARNLGQDG</sequence>
<protein>
    <submittedName>
        <fullName evidence="1">Uncharacterized protein</fullName>
    </submittedName>
</protein>
<dbReference type="EMBL" id="FORP01000046">
    <property type="protein sequence ID" value="SFK92261.1"/>
    <property type="molecule type" value="Genomic_DNA"/>
</dbReference>
<evidence type="ECO:0000313" key="2">
    <source>
        <dbReference type="Proteomes" id="UP000199025"/>
    </source>
</evidence>
<dbReference type="InterPro" id="IPR040871">
    <property type="entry name" value="HopA1"/>
</dbReference>
<reference evidence="1 2" key="1">
    <citation type="submission" date="2016-10" db="EMBL/GenBank/DDBJ databases">
        <authorList>
            <person name="de Groot N.N."/>
        </authorList>
    </citation>
    <scope>NUCLEOTIDE SEQUENCE [LARGE SCALE GENOMIC DNA]</scope>
    <source>
        <strain evidence="1 2">DSM 44468</strain>
    </source>
</reference>
<name>A0A1I4DK58_9PSEU</name>